<accession>A0A7W8EKS4</accession>
<dbReference type="EMBL" id="JACHIN010000012">
    <property type="protein sequence ID" value="MBB5082137.1"/>
    <property type="molecule type" value="Genomic_DNA"/>
</dbReference>
<dbReference type="Pfam" id="PF03992">
    <property type="entry name" value="ABM"/>
    <property type="match status" value="1"/>
</dbReference>
<organism evidence="2 3">
    <name type="scientific">Nonomuraea endophytica</name>
    <dbReference type="NCBI Taxonomy" id="714136"/>
    <lineage>
        <taxon>Bacteria</taxon>
        <taxon>Bacillati</taxon>
        <taxon>Actinomycetota</taxon>
        <taxon>Actinomycetes</taxon>
        <taxon>Streptosporangiales</taxon>
        <taxon>Streptosporangiaceae</taxon>
        <taxon>Nonomuraea</taxon>
    </lineage>
</organism>
<comment type="caution">
    <text evidence="2">The sequence shown here is derived from an EMBL/GenBank/DDBJ whole genome shotgun (WGS) entry which is preliminary data.</text>
</comment>
<evidence type="ECO:0000259" key="1">
    <source>
        <dbReference type="Pfam" id="PF03992"/>
    </source>
</evidence>
<dbReference type="GO" id="GO:0004497">
    <property type="term" value="F:monooxygenase activity"/>
    <property type="evidence" value="ECO:0007669"/>
    <property type="project" value="UniProtKB-KW"/>
</dbReference>
<dbReference type="InterPro" id="IPR007138">
    <property type="entry name" value="ABM_dom"/>
</dbReference>
<evidence type="ECO:0000313" key="2">
    <source>
        <dbReference type="EMBL" id="MBB5082137.1"/>
    </source>
</evidence>
<dbReference type="Proteomes" id="UP000568380">
    <property type="component" value="Unassembled WGS sequence"/>
</dbReference>
<feature type="domain" description="ABM" evidence="1">
    <location>
        <begin position="10"/>
        <end position="65"/>
    </location>
</feature>
<dbReference type="SUPFAM" id="SSF54909">
    <property type="entry name" value="Dimeric alpha+beta barrel"/>
    <property type="match status" value="1"/>
</dbReference>
<dbReference type="RefSeq" id="WP_184970075.1">
    <property type="nucleotide sequence ID" value="NZ_JACHIN010000012.1"/>
</dbReference>
<dbReference type="Gene3D" id="3.30.70.100">
    <property type="match status" value="1"/>
</dbReference>
<dbReference type="AlphaFoldDB" id="A0A7W8EKS4"/>
<keyword evidence="2" id="KW-0560">Oxidoreductase</keyword>
<sequence>MKVGMIGHHYPSAEHREEFVARVEAVAAEFRRAPGCLSATCWLTDDAVVSIVEWESEAAFTASLGAVQAADVDLAYDEREVRPREIIRLVAP</sequence>
<evidence type="ECO:0000313" key="3">
    <source>
        <dbReference type="Proteomes" id="UP000568380"/>
    </source>
</evidence>
<reference evidence="2 3" key="1">
    <citation type="submission" date="2020-08" db="EMBL/GenBank/DDBJ databases">
        <title>Genomic Encyclopedia of Type Strains, Phase IV (KMG-IV): sequencing the most valuable type-strain genomes for metagenomic binning, comparative biology and taxonomic classification.</title>
        <authorList>
            <person name="Goeker M."/>
        </authorList>
    </citation>
    <scope>NUCLEOTIDE SEQUENCE [LARGE SCALE GENOMIC DNA]</scope>
    <source>
        <strain evidence="2 3">DSM 45385</strain>
    </source>
</reference>
<proteinExistence type="predicted"/>
<keyword evidence="2" id="KW-0503">Monooxygenase</keyword>
<dbReference type="InterPro" id="IPR011008">
    <property type="entry name" value="Dimeric_a/b-barrel"/>
</dbReference>
<name>A0A7W8EKS4_9ACTN</name>
<gene>
    <name evidence="2" type="ORF">HNR40_007632</name>
</gene>
<keyword evidence="3" id="KW-1185">Reference proteome</keyword>
<protein>
    <submittedName>
        <fullName evidence="2">Quinol monooxygenase YgiN</fullName>
    </submittedName>
</protein>